<name>A0AAD4DQY2_9AGAM</name>
<dbReference type="GeneID" id="64657592"/>
<reference evidence="1" key="1">
    <citation type="journal article" date="2020" name="New Phytol.">
        <title>Comparative genomics reveals dynamic genome evolution in host specialist ectomycorrhizal fungi.</title>
        <authorList>
            <person name="Lofgren L.A."/>
            <person name="Nguyen N.H."/>
            <person name="Vilgalys R."/>
            <person name="Ruytinx J."/>
            <person name="Liao H.L."/>
            <person name="Branco S."/>
            <person name="Kuo A."/>
            <person name="LaButti K."/>
            <person name="Lipzen A."/>
            <person name="Andreopoulos W."/>
            <person name="Pangilinan J."/>
            <person name="Riley R."/>
            <person name="Hundley H."/>
            <person name="Na H."/>
            <person name="Barry K."/>
            <person name="Grigoriev I.V."/>
            <person name="Stajich J.E."/>
            <person name="Kennedy P.G."/>
        </authorList>
    </citation>
    <scope>NUCLEOTIDE SEQUENCE</scope>
    <source>
        <strain evidence="1">FC203</strain>
    </source>
</reference>
<accession>A0AAD4DQY2</accession>
<dbReference type="EMBL" id="JABBWK010000141">
    <property type="protein sequence ID" value="KAG1890532.1"/>
    <property type="molecule type" value="Genomic_DNA"/>
</dbReference>
<sequence length="173" mass="19790">MVRDSSWRILASLPQITELPSSFQILVTSRPLYDIEDAFYGAEHILRLSMDEIPAAVAERDIHTSVSEELKGLPDFRDKELTSLAAKADGSFEWARLACDHIKDAPPGVCQMRRLYALVNRRAGKQKNLLYDMYLVILQEIMRSHQYDDDEYKQALAVFRSVMGQILGTAFFF</sequence>
<feature type="non-terminal residue" evidence="1">
    <location>
        <position position="173"/>
    </location>
</feature>
<dbReference type="Proteomes" id="UP001195769">
    <property type="component" value="Unassembled WGS sequence"/>
</dbReference>
<dbReference type="PANTHER" id="PTHR10039:SF14">
    <property type="entry name" value="NACHT DOMAIN-CONTAINING PROTEIN"/>
    <property type="match status" value="1"/>
</dbReference>
<organism evidence="1 2">
    <name type="scientific">Suillus fuscotomentosus</name>
    <dbReference type="NCBI Taxonomy" id="1912939"/>
    <lineage>
        <taxon>Eukaryota</taxon>
        <taxon>Fungi</taxon>
        <taxon>Dikarya</taxon>
        <taxon>Basidiomycota</taxon>
        <taxon>Agaricomycotina</taxon>
        <taxon>Agaricomycetes</taxon>
        <taxon>Agaricomycetidae</taxon>
        <taxon>Boletales</taxon>
        <taxon>Suillineae</taxon>
        <taxon>Suillaceae</taxon>
        <taxon>Suillus</taxon>
    </lineage>
</organism>
<keyword evidence="2" id="KW-1185">Reference proteome</keyword>
<proteinExistence type="predicted"/>
<dbReference type="PANTHER" id="PTHR10039">
    <property type="entry name" value="AMELOGENIN"/>
    <property type="match status" value="1"/>
</dbReference>
<gene>
    <name evidence="1" type="ORF">F5891DRAFT_1071606</name>
</gene>
<dbReference type="AlphaFoldDB" id="A0AAD4DQY2"/>
<protein>
    <submittedName>
        <fullName evidence="1">Uncharacterized protein</fullName>
    </submittedName>
</protein>
<evidence type="ECO:0000313" key="2">
    <source>
        <dbReference type="Proteomes" id="UP001195769"/>
    </source>
</evidence>
<dbReference type="RefSeq" id="XP_041217798.1">
    <property type="nucleotide sequence ID" value="XM_041363294.1"/>
</dbReference>
<comment type="caution">
    <text evidence="1">The sequence shown here is derived from an EMBL/GenBank/DDBJ whole genome shotgun (WGS) entry which is preliminary data.</text>
</comment>
<evidence type="ECO:0000313" key="1">
    <source>
        <dbReference type="EMBL" id="KAG1890532.1"/>
    </source>
</evidence>